<proteinExistence type="inferred from homology"/>
<comment type="similarity">
    <text evidence="2">Belongs to the bacterial solute-binding protein 5 family.</text>
</comment>
<evidence type="ECO:0000313" key="6">
    <source>
        <dbReference type="EMBL" id="SEP00248.1"/>
    </source>
</evidence>
<dbReference type="STRING" id="569882.SAMN04490248_11915"/>
<dbReference type="Gene3D" id="3.10.105.10">
    <property type="entry name" value="Dipeptide-binding Protein, Domain 3"/>
    <property type="match status" value="1"/>
</dbReference>
<keyword evidence="3 4" id="KW-0732">Signal</keyword>
<dbReference type="InterPro" id="IPR000914">
    <property type="entry name" value="SBP_5_dom"/>
</dbReference>
<reference evidence="6 7" key="1">
    <citation type="submission" date="2016-10" db="EMBL/GenBank/DDBJ databases">
        <authorList>
            <person name="de Groot N.N."/>
        </authorList>
    </citation>
    <scope>NUCLEOTIDE SEQUENCE [LARGE SCALE GENOMIC DNA]</scope>
    <source>
        <strain evidence="6 7">DSM 27842</strain>
    </source>
</reference>
<dbReference type="AlphaFoldDB" id="A0A1H8UC92"/>
<dbReference type="EMBL" id="FODS01000019">
    <property type="protein sequence ID" value="SEP00248.1"/>
    <property type="molecule type" value="Genomic_DNA"/>
</dbReference>
<evidence type="ECO:0000256" key="2">
    <source>
        <dbReference type="ARBA" id="ARBA00005695"/>
    </source>
</evidence>
<evidence type="ECO:0000256" key="4">
    <source>
        <dbReference type="SAM" id="SignalP"/>
    </source>
</evidence>
<dbReference type="Gene3D" id="3.40.190.10">
    <property type="entry name" value="Periplasmic binding protein-like II"/>
    <property type="match status" value="1"/>
</dbReference>
<dbReference type="Proteomes" id="UP000198893">
    <property type="component" value="Unassembled WGS sequence"/>
</dbReference>
<dbReference type="PANTHER" id="PTHR30290">
    <property type="entry name" value="PERIPLASMIC BINDING COMPONENT OF ABC TRANSPORTER"/>
    <property type="match status" value="1"/>
</dbReference>
<protein>
    <submittedName>
        <fullName evidence="6">Peptide/nickel transport system substrate-binding protein</fullName>
    </submittedName>
</protein>
<dbReference type="PANTHER" id="PTHR30290:SF38">
    <property type="entry name" value="D,D-DIPEPTIDE-BINDING PERIPLASMIC PROTEIN DDPA-RELATED"/>
    <property type="match status" value="1"/>
</dbReference>
<dbReference type="RefSeq" id="WP_093119518.1">
    <property type="nucleotide sequence ID" value="NZ_FODS01000019.1"/>
</dbReference>
<gene>
    <name evidence="6" type="ORF">SAMN04490248_11915</name>
</gene>
<evidence type="ECO:0000256" key="1">
    <source>
        <dbReference type="ARBA" id="ARBA00004418"/>
    </source>
</evidence>
<organism evidence="6 7">
    <name type="scientific">Salinihabitans flavidus</name>
    <dbReference type="NCBI Taxonomy" id="569882"/>
    <lineage>
        <taxon>Bacteria</taxon>
        <taxon>Pseudomonadati</taxon>
        <taxon>Pseudomonadota</taxon>
        <taxon>Alphaproteobacteria</taxon>
        <taxon>Rhodobacterales</taxon>
        <taxon>Roseobacteraceae</taxon>
        <taxon>Salinihabitans</taxon>
    </lineage>
</organism>
<dbReference type="GO" id="GO:1904680">
    <property type="term" value="F:peptide transmembrane transporter activity"/>
    <property type="evidence" value="ECO:0007669"/>
    <property type="project" value="TreeGrafter"/>
</dbReference>
<feature type="domain" description="Solute-binding protein family 5" evidence="5">
    <location>
        <begin position="73"/>
        <end position="437"/>
    </location>
</feature>
<dbReference type="CDD" id="cd08502">
    <property type="entry name" value="PBP2_NikA_DppA_OppA_like_16"/>
    <property type="match status" value="1"/>
</dbReference>
<evidence type="ECO:0000313" key="7">
    <source>
        <dbReference type="Proteomes" id="UP000198893"/>
    </source>
</evidence>
<dbReference type="GO" id="GO:0015833">
    <property type="term" value="P:peptide transport"/>
    <property type="evidence" value="ECO:0007669"/>
    <property type="project" value="TreeGrafter"/>
</dbReference>
<name>A0A1H8UC92_9RHOB</name>
<evidence type="ECO:0000256" key="3">
    <source>
        <dbReference type="ARBA" id="ARBA00022729"/>
    </source>
</evidence>
<accession>A0A1H8UC92</accession>
<feature type="chain" id="PRO_5011440287" evidence="4">
    <location>
        <begin position="30"/>
        <end position="528"/>
    </location>
</feature>
<keyword evidence="7" id="KW-1185">Reference proteome</keyword>
<evidence type="ECO:0000259" key="5">
    <source>
        <dbReference type="Pfam" id="PF00496"/>
    </source>
</evidence>
<comment type="subcellular location">
    <subcellularLocation>
        <location evidence="1">Periplasm</location>
    </subcellularLocation>
</comment>
<dbReference type="OrthoDB" id="9803988at2"/>
<dbReference type="Pfam" id="PF00496">
    <property type="entry name" value="SBP_bac_5"/>
    <property type="match status" value="1"/>
</dbReference>
<dbReference type="InterPro" id="IPR039424">
    <property type="entry name" value="SBP_5"/>
</dbReference>
<feature type="signal peptide" evidence="4">
    <location>
        <begin position="1"/>
        <end position="29"/>
    </location>
</feature>
<dbReference type="SUPFAM" id="SSF53850">
    <property type="entry name" value="Periplasmic binding protein-like II"/>
    <property type="match status" value="1"/>
</dbReference>
<sequence length="528" mass="58504">MSRMPGLTALVMGVAMLVAPLGSTGAANAQTLRAAPHANLEFLDPIWTTAYITRSHGYLVYDTLFGMDENFETQPQMVSEWSVSEDGLLWSFTLRPELRWHDGTDVTAADSVASLQRWAARDGVGQALFELVEEITAEDAGTFTIELSHPFPRMLQALGKMSSNVPFMMPARIAATPADQPITDPTGSGPYIFALDEWDPERRAVYIRNDDYVPREEPTSLTAGAKIPFMERIEFVFFDTHEEAVEATLAGDIHFFESPSTSVIDRFADQEVAILEVTDPSGNVGMAVFNHLVAPFDDPDIRRAVLMAMSQEDYMRAALGNEDYWQTCRSIYPCGTPYSVEERASGFMGGDVEAARQMLADAGYDGTEVVIMDPVDSPVISAFTGVTLSLFEELGINVDHRPMPWTELVERRVIRTADEGEVWNMFHTWWIADDLSDPLRIAFSGDPETGWIGWPDTPELAALRRAFLLAETDEAAAQSAQQVQDVILDGAHFAILGQFFEPIAFNAGIMGLQRPIQMYYNLAMPPAE</sequence>